<name>A0A1D9Q595_SCLS1</name>
<gene>
    <name evidence="4" type="ORF">sscle_06g049000</name>
</gene>
<dbReference type="Gene3D" id="1.10.10.60">
    <property type="entry name" value="Homeodomain-like"/>
    <property type="match status" value="1"/>
</dbReference>
<evidence type="ECO:0000256" key="1">
    <source>
        <dbReference type="ARBA" id="ARBA00023125"/>
    </source>
</evidence>
<sequence length="217" mass="25101">MEIQSKEARIILAIEAIQKSKNLTVGKTAKIYKVPRTILRDRMGGRIHRMETRANNLNLIEKEEEVLIQYIIDMNERGFASKLNGVKDIVNYILESKDAKRVGKLWAHRFVKRCTKLKMCFSCIYNFQRALYKDSKLIEEWFGLVSNMQAKYDIQDCDFYNFDETGFMMGIICSGMVVISSERNGRNKAIQPGNREWATAIICGNKEDETIPPFLIV</sequence>
<proteinExistence type="predicted"/>
<feature type="domain" description="HTH CENPB-type" evidence="3">
    <location>
        <begin position="51"/>
        <end position="120"/>
    </location>
</feature>
<organism evidence="4 5">
    <name type="scientific">Sclerotinia sclerotiorum (strain ATCC 18683 / 1980 / Ss-1)</name>
    <name type="common">White mold</name>
    <name type="synonym">Whetzelinia sclerotiorum</name>
    <dbReference type="NCBI Taxonomy" id="665079"/>
    <lineage>
        <taxon>Eukaryota</taxon>
        <taxon>Fungi</taxon>
        <taxon>Dikarya</taxon>
        <taxon>Ascomycota</taxon>
        <taxon>Pezizomycotina</taxon>
        <taxon>Leotiomycetes</taxon>
        <taxon>Helotiales</taxon>
        <taxon>Sclerotiniaceae</taxon>
        <taxon>Sclerotinia</taxon>
    </lineage>
</organism>
<dbReference type="EMBL" id="CP017819">
    <property type="protein sequence ID" value="APA10130.1"/>
    <property type="molecule type" value="Genomic_DNA"/>
</dbReference>
<dbReference type="PROSITE" id="PS51253">
    <property type="entry name" value="HTH_CENPB"/>
    <property type="match status" value="1"/>
</dbReference>
<dbReference type="OrthoDB" id="3197907at2759"/>
<reference evidence="5" key="1">
    <citation type="journal article" date="2017" name="Genome Biol. Evol.">
        <title>The complete genome sequence of the phytopathogenic fungus Sclerotinia sclerotiorum reveals insights into the genome architecture of broad host range pathogens.</title>
        <authorList>
            <person name="Derbyshire M."/>
            <person name="Denton-Giles M."/>
            <person name="Hegedus D."/>
            <person name="Seifbarghy S."/>
            <person name="Rollins J."/>
            <person name="van Kan J."/>
            <person name="Seidl M.F."/>
            <person name="Faino L."/>
            <person name="Mbengue M."/>
            <person name="Navaud O."/>
            <person name="Raffaele S."/>
            <person name="Hammond-Kosack K."/>
            <person name="Heard S."/>
            <person name="Oliver R."/>
        </authorList>
    </citation>
    <scope>NUCLEOTIDE SEQUENCE [LARGE SCALE GENOMIC DNA]</scope>
    <source>
        <strain evidence="5">ATCC 18683 / 1980 / Ss-1</strain>
    </source>
</reference>
<evidence type="ECO:0000313" key="5">
    <source>
        <dbReference type="Proteomes" id="UP000177798"/>
    </source>
</evidence>
<evidence type="ECO:0000259" key="3">
    <source>
        <dbReference type="PROSITE" id="PS51253"/>
    </source>
</evidence>
<protein>
    <recommendedName>
        <fullName evidence="3">HTH CENPB-type domain-containing protein</fullName>
    </recommendedName>
</protein>
<dbReference type="InterPro" id="IPR006600">
    <property type="entry name" value="HTH_CenpB_DNA-bd_dom"/>
</dbReference>
<evidence type="ECO:0000313" key="4">
    <source>
        <dbReference type="EMBL" id="APA10130.1"/>
    </source>
</evidence>
<dbReference type="Proteomes" id="UP000177798">
    <property type="component" value="Chromosome 6"/>
</dbReference>
<dbReference type="SUPFAM" id="SSF46689">
    <property type="entry name" value="Homeodomain-like"/>
    <property type="match status" value="1"/>
</dbReference>
<dbReference type="InterPro" id="IPR050863">
    <property type="entry name" value="CenT-Element_Derived"/>
</dbReference>
<dbReference type="PANTHER" id="PTHR19303">
    <property type="entry name" value="TRANSPOSON"/>
    <property type="match status" value="1"/>
</dbReference>
<dbReference type="Pfam" id="PF05225">
    <property type="entry name" value="HTH_psq"/>
    <property type="match status" value="1"/>
</dbReference>
<dbReference type="InterPro" id="IPR009057">
    <property type="entry name" value="Homeodomain-like_sf"/>
</dbReference>
<keyword evidence="2" id="KW-0539">Nucleus</keyword>
<dbReference type="AlphaFoldDB" id="A0A1D9Q595"/>
<accession>A0A1D9Q595</accession>
<keyword evidence="1" id="KW-0238">DNA-binding</keyword>
<dbReference type="PANTHER" id="PTHR19303:SF62">
    <property type="entry name" value="HTH CENPB-TYPE DOMAIN-CONTAINING PROTEIN-RELATED"/>
    <property type="match status" value="1"/>
</dbReference>
<dbReference type="InterPro" id="IPR007889">
    <property type="entry name" value="HTH_Psq"/>
</dbReference>
<dbReference type="GO" id="GO:0003677">
    <property type="term" value="F:DNA binding"/>
    <property type="evidence" value="ECO:0007669"/>
    <property type="project" value="UniProtKB-KW"/>
</dbReference>
<evidence type="ECO:0000256" key="2">
    <source>
        <dbReference type="ARBA" id="ARBA00023242"/>
    </source>
</evidence>
<dbReference type="VEuPathDB" id="FungiDB:sscle_06g049000"/>